<gene>
    <name evidence="2" type="ORF">UFOVP328_102</name>
</gene>
<protein>
    <submittedName>
        <fullName evidence="2">Uncharacterized protein</fullName>
    </submittedName>
</protein>
<proteinExistence type="predicted"/>
<organism evidence="2">
    <name type="scientific">uncultured Caudovirales phage</name>
    <dbReference type="NCBI Taxonomy" id="2100421"/>
    <lineage>
        <taxon>Viruses</taxon>
        <taxon>Duplodnaviria</taxon>
        <taxon>Heunggongvirae</taxon>
        <taxon>Uroviricota</taxon>
        <taxon>Caudoviricetes</taxon>
        <taxon>Peduoviridae</taxon>
        <taxon>Maltschvirus</taxon>
        <taxon>Maltschvirus maltsch</taxon>
    </lineage>
</organism>
<evidence type="ECO:0000256" key="1">
    <source>
        <dbReference type="SAM" id="MobiDB-lite"/>
    </source>
</evidence>
<accession>A0A6J5LUP5</accession>
<feature type="region of interest" description="Disordered" evidence="1">
    <location>
        <begin position="22"/>
        <end position="46"/>
    </location>
</feature>
<reference evidence="2" key="1">
    <citation type="submission" date="2020-04" db="EMBL/GenBank/DDBJ databases">
        <authorList>
            <person name="Chiriac C."/>
            <person name="Salcher M."/>
            <person name="Ghai R."/>
            <person name="Kavagutti S V."/>
        </authorList>
    </citation>
    <scope>NUCLEOTIDE SEQUENCE</scope>
</reference>
<evidence type="ECO:0000313" key="2">
    <source>
        <dbReference type="EMBL" id="CAB4137841.1"/>
    </source>
</evidence>
<dbReference type="EMBL" id="LR796341">
    <property type="protein sequence ID" value="CAB4137841.1"/>
    <property type="molecule type" value="Genomic_DNA"/>
</dbReference>
<name>A0A6J5LUP5_9CAUD</name>
<sequence length="46" mass="5384">MTDQQRQQILNNRNVWNDPVLANQDRYPVLPESDGTDRPVNPYSEV</sequence>